<dbReference type="InterPro" id="IPR051722">
    <property type="entry name" value="Endocytosis_PI4K-reg_protein"/>
</dbReference>
<dbReference type="EMBL" id="AMYB01000005">
    <property type="protein sequence ID" value="OAD02320.1"/>
    <property type="molecule type" value="Genomic_DNA"/>
</dbReference>
<feature type="region of interest" description="Disordered" evidence="3">
    <location>
        <begin position="983"/>
        <end position="1069"/>
    </location>
</feature>
<proteinExistence type="inferred from homology"/>
<dbReference type="VEuPathDB" id="FungiDB:MUCCIDRAFT_111691"/>
<feature type="compositionally biased region" description="Polar residues" evidence="3">
    <location>
        <begin position="1049"/>
        <end position="1064"/>
    </location>
</feature>
<evidence type="ECO:0000313" key="5">
    <source>
        <dbReference type="Proteomes" id="UP000077051"/>
    </source>
</evidence>
<organism evidence="4 5">
    <name type="scientific">Mucor lusitanicus CBS 277.49</name>
    <dbReference type="NCBI Taxonomy" id="747725"/>
    <lineage>
        <taxon>Eukaryota</taxon>
        <taxon>Fungi</taxon>
        <taxon>Fungi incertae sedis</taxon>
        <taxon>Mucoromycota</taxon>
        <taxon>Mucoromycotina</taxon>
        <taxon>Mucoromycetes</taxon>
        <taxon>Mucorales</taxon>
        <taxon>Mucorineae</taxon>
        <taxon>Mucoraceae</taxon>
        <taxon>Mucor</taxon>
    </lineage>
</organism>
<dbReference type="Gene3D" id="1.25.40.10">
    <property type="entry name" value="Tetratricopeptide repeat domain"/>
    <property type="match status" value="3"/>
</dbReference>
<evidence type="ECO:0000256" key="1">
    <source>
        <dbReference type="ARBA" id="ARBA00002550"/>
    </source>
</evidence>
<feature type="region of interest" description="Disordered" evidence="3">
    <location>
        <begin position="844"/>
        <end position="876"/>
    </location>
</feature>
<feature type="region of interest" description="Disordered" evidence="3">
    <location>
        <begin position="557"/>
        <end position="586"/>
    </location>
</feature>
<dbReference type="InterPro" id="IPR019734">
    <property type="entry name" value="TPR_rpt"/>
</dbReference>
<comment type="caution">
    <text evidence="4">The sequence shown here is derived from an EMBL/GenBank/DDBJ whole genome shotgun (WGS) entry which is preliminary data.</text>
</comment>
<gene>
    <name evidence="4" type="ORF">MUCCIDRAFT_111691</name>
</gene>
<dbReference type="InterPro" id="IPR011990">
    <property type="entry name" value="TPR-like_helical_dom_sf"/>
</dbReference>
<dbReference type="SUPFAM" id="SSF48452">
    <property type="entry name" value="TPR-like"/>
    <property type="match status" value="2"/>
</dbReference>
<feature type="compositionally biased region" description="Low complexity" evidence="3">
    <location>
        <begin position="1007"/>
        <end position="1028"/>
    </location>
</feature>
<evidence type="ECO:0000313" key="4">
    <source>
        <dbReference type="EMBL" id="OAD02320.1"/>
    </source>
</evidence>
<feature type="region of interest" description="Disordered" evidence="3">
    <location>
        <begin position="69"/>
        <end position="101"/>
    </location>
</feature>
<name>A0A162QII1_MUCCL</name>
<dbReference type="OrthoDB" id="29013at2759"/>
<feature type="compositionally biased region" description="Low complexity" evidence="3">
    <location>
        <begin position="74"/>
        <end position="96"/>
    </location>
</feature>
<dbReference type="SMART" id="SM00028">
    <property type="entry name" value="TPR"/>
    <property type="match status" value="4"/>
</dbReference>
<evidence type="ECO:0000256" key="3">
    <source>
        <dbReference type="SAM" id="MobiDB-lite"/>
    </source>
</evidence>
<protein>
    <submittedName>
        <fullName evidence="4">Uncharacterized protein</fullName>
    </submittedName>
</protein>
<dbReference type="PANTHER" id="PTHR23083">
    <property type="entry name" value="TETRATRICOPEPTIDE REPEAT PROTEIN, TPR"/>
    <property type="match status" value="1"/>
</dbReference>
<comment type="function">
    <text evidence="1">Involved in endocytosis.</text>
</comment>
<evidence type="ECO:0000256" key="2">
    <source>
        <dbReference type="ARBA" id="ARBA00038251"/>
    </source>
</evidence>
<feature type="compositionally biased region" description="Polar residues" evidence="3">
    <location>
        <begin position="853"/>
        <end position="876"/>
    </location>
</feature>
<dbReference type="Proteomes" id="UP000077051">
    <property type="component" value="Unassembled WGS sequence"/>
</dbReference>
<feature type="region of interest" description="Disordered" evidence="3">
    <location>
        <begin position="889"/>
        <end position="931"/>
    </location>
</feature>
<reference evidence="4 5" key="1">
    <citation type="submission" date="2015-06" db="EMBL/GenBank/DDBJ databases">
        <title>Expansion of signal transduction pathways in fungi by whole-genome duplication.</title>
        <authorList>
            <consortium name="DOE Joint Genome Institute"/>
            <person name="Corrochano L.M."/>
            <person name="Kuo A."/>
            <person name="Marcet-Houben M."/>
            <person name="Polaino S."/>
            <person name="Salamov A."/>
            <person name="Villalobos J.M."/>
            <person name="Alvarez M.I."/>
            <person name="Avalos J."/>
            <person name="Benito E.P."/>
            <person name="Benoit I."/>
            <person name="Burger G."/>
            <person name="Camino L.P."/>
            <person name="Canovas D."/>
            <person name="Cerda-Olmedo E."/>
            <person name="Cheng J.-F."/>
            <person name="Dominguez A."/>
            <person name="Elias M."/>
            <person name="Eslava A.P."/>
            <person name="Glaser F."/>
            <person name="Grimwood J."/>
            <person name="Gutierrez G."/>
            <person name="Heitman J."/>
            <person name="Henrissat B."/>
            <person name="Iturriaga E.A."/>
            <person name="Lang B.F."/>
            <person name="Lavin J.L."/>
            <person name="Lee S."/>
            <person name="Li W."/>
            <person name="Lindquist E."/>
            <person name="Lopez-Garcia S."/>
            <person name="Luque E.M."/>
            <person name="Marcos A.T."/>
            <person name="Martin J."/>
            <person name="Mccluskey K."/>
            <person name="Medina H.R."/>
            <person name="Miralles-Duran A."/>
            <person name="Miyazaki A."/>
            <person name="Munoz-Torres E."/>
            <person name="Oguiza J.A."/>
            <person name="Ohm R."/>
            <person name="Olmedo M."/>
            <person name="Orejas M."/>
            <person name="Ortiz-Castellanos L."/>
            <person name="Pisabarro A.G."/>
            <person name="Rodriguez-Romero J."/>
            <person name="Ruiz-Herrera J."/>
            <person name="Ruiz-Vazquez R."/>
            <person name="Sanz C."/>
            <person name="Schackwitz W."/>
            <person name="Schmutz J."/>
            <person name="Shahriari M."/>
            <person name="Shelest E."/>
            <person name="Silva-Franco F."/>
            <person name="Soanes D."/>
            <person name="Syed K."/>
            <person name="Tagua V.G."/>
            <person name="Talbot N.J."/>
            <person name="Thon M."/>
            <person name="De Vries R.P."/>
            <person name="Wiebenga A."/>
            <person name="Yadav J.S."/>
            <person name="Braun E.L."/>
            <person name="Baker S."/>
            <person name="Garre V."/>
            <person name="Horwitz B."/>
            <person name="Torres-Martinez S."/>
            <person name="Idnurm A."/>
            <person name="Herrera-Estrella A."/>
            <person name="Gabaldon T."/>
            <person name="Grigoriev I.V."/>
        </authorList>
    </citation>
    <scope>NUCLEOTIDE SEQUENCE [LARGE SCALE GENOMIC DNA]</scope>
    <source>
        <strain evidence="4 5">CBS 277.49</strain>
    </source>
</reference>
<dbReference type="PANTHER" id="PTHR23083:SF464">
    <property type="entry name" value="TETRATRICOPEPTIDE REPEAT DOMAIN 7, ISOFORM A"/>
    <property type="match status" value="1"/>
</dbReference>
<dbReference type="STRING" id="747725.A0A162QII1"/>
<dbReference type="Pfam" id="PF13176">
    <property type="entry name" value="TPR_7"/>
    <property type="match status" value="1"/>
</dbReference>
<dbReference type="AlphaFoldDB" id="A0A162QII1"/>
<comment type="similarity">
    <text evidence="2">Belongs to the YPP1 family.</text>
</comment>
<sequence length="1280" mass="145441">MDNPKALQTFIDLEVARCNERWIDIPELARRYKKYHPYESVLEFTARMEAEFILLVRQIRQEIVATDSNVTDLPSSASSPASPTSTSPPTTPAPTTRKWGNRQIMNTIGSSSNLSNSSTAVGTTSIVKRNYPEESDVFYQLDDPSSISLAPRLLPSQVQLILVRLLDVIQRQIKSGELETPDDWQAQFSKIILARIYYETGRYDKALEWLQHLALRLEDVEAGYGLVLLVQARVIKGVCFEKQENYTEALDCYLGALKVAEQHPNEQNKSLSFWLEECLYRSVLLQLRKKGPVKQTLKLMRTYLHYCCTQWPSDWRIHKRWIVFRHYIRYLTRAYQKGVYVPAAPEDEYTSPASPVLSPSRSVFSETGDTTLFERSAAALDETIQLMTQFRSLLTVFANAYHKKNPVDLSHRALELSNLMFAAHDTVGWGSTEYTRRTLRYLYRTRKFTFNSLCTTRHIFYTLLKLGDVQEAKLALLEYLELLNVPHVLDKDQSALTLAEQQQNMDSSDDEDEDAYLENIAETIQNRLDHIVHQSMTSTNKNLLFWEDKLKLLQGTEEGEEEEDEFYSSDDSNPPPAPQRMPQKKAPIGSYESDMEFDVVKIIIAASHQLYGQHDKQGQEASTLSDIAVALMEESEHLKKKKASQWRLLMVQSRRVRGASYGLYAMQCHDERKRSIYMAESVASLKRASELDSRSWQTFYELGLQQALMGDMVSAASSAKRSIKLRGDFIPSWHLLSLIQSSRQFHALPKSLQLIQAALGYHMNMIENFDNEEDPDLILTLDTEEGQEFYDRAEAYIKIRMSQLCFLEMLEGAEAAIKAYPDLFDMYAKLSQKMSLAVSVADMAEKPTHSRKPSASSHSQRQDGSNSVRSRANSRTNISSVHSFNSLFDNNEDKESLNSSNFALPSPQQPLHDDEVSLDDDMNSSKLHEDSDFMRSSTLLKVEEEEDPAEPYMEEEVIVEEKKSGRKHRKSINLSRQFMDDPLLSFPVANKPKKDKKEKREPKPPKKLLSTKSLFRSSSPMASSKAISLDSTAPTGNGKDVEGDVNKPSEATFSSFTSNSSVKGTSVKPSLSNQNSSSYFSTVQQQIASSQQESSIQLPVKASPVTKNAYFTRREKQWQWILIKIWTMASATYTRAQRFDEAFKAIAEADQLTHGLDADVWHQIGTIAATASTSSKNSAQQQDRALDAFKRALSIDPHHVATHTALASMYVGLEQFELAEQLLEKTTKGLGWNQTEAWYLLSKVYRHQENLLDAKDSLLYALKLSDTNPIESLDVLPRFV</sequence>
<accession>A0A162QII1</accession>
<feature type="compositionally biased region" description="Acidic residues" evidence="3">
    <location>
        <begin position="557"/>
        <end position="568"/>
    </location>
</feature>
<keyword evidence="5" id="KW-1185">Reference proteome</keyword>